<dbReference type="RefSeq" id="WP_034565726.1">
    <property type="nucleotide sequence ID" value="NZ_CAMCCI010000031.1"/>
</dbReference>
<proteinExistence type="predicted"/>
<accession>A0A4U8UCD0</accession>
<reference evidence="1 2" key="1">
    <citation type="journal article" date="2014" name="Genome Announc.">
        <title>Draft genome sequences of eight enterohepatic helicobacter species isolated from both laboratory and wild rodents.</title>
        <authorList>
            <person name="Sheh A."/>
            <person name="Shen Z."/>
            <person name="Fox J.G."/>
        </authorList>
    </citation>
    <scope>NUCLEOTIDE SEQUENCE [LARGE SCALE GENOMIC DNA]</scope>
    <source>
        <strain evidence="1 2">ATCC 49320</strain>
    </source>
</reference>
<organism evidence="1 2">
    <name type="scientific">Helicobacter bilis</name>
    <dbReference type="NCBI Taxonomy" id="37372"/>
    <lineage>
        <taxon>Bacteria</taxon>
        <taxon>Pseudomonadati</taxon>
        <taxon>Campylobacterota</taxon>
        <taxon>Epsilonproteobacteria</taxon>
        <taxon>Campylobacterales</taxon>
        <taxon>Helicobacteraceae</taxon>
        <taxon>Helicobacter</taxon>
    </lineage>
</organism>
<evidence type="ECO:0000313" key="2">
    <source>
        <dbReference type="Proteomes" id="UP000029857"/>
    </source>
</evidence>
<protein>
    <submittedName>
        <fullName evidence="1">Uncharacterized protein</fullName>
    </submittedName>
</protein>
<dbReference type="EMBL" id="JRPJ02000014">
    <property type="protein sequence ID" value="TLE10667.1"/>
    <property type="molecule type" value="Genomic_DNA"/>
</dbReference>
<dbReference type="Proteomes" id="UP000029857">
    <property type="component" value="Unassembled WGS sequence"/>
</dbReference>
<evidence type="ECO:0000313" key="1">
    <source>
        <dbReference type="EMBL" id="TLE10667.1"/>
    </source>
</evidence>
<gene>
    <name evidence="1" type="ORF">LS79_005220</name>
</gene>
<name>A0A4U8UCD0_9HELI</name>
<comment type="caution">
    <text evidence="1">The sequence shown here is derived from an EMBL/GenBank/DDBJ whole genome shotgun (WGS) entry which is preliminary data.</text>
</comment>
<sequence>MANREDKGSVSQTTNGSQVVVVKQKSAILVILMYVFSGGFLGYIGVDRFYKGDYVLGFIKLLMGSMGIFLGIMYGVTFVIGAIFTGEMIGFSLGAVVAFGVVGIYLLWVFIDFFLVPINIMIKNARQVDSIKRRTYNKAK</sequence>
<dbReference type="AlphaFoldDB" id="A0A4U8UCD0"/>